<dbReference type="STRING" id="4795.A0A225W7W1"/>
<keyword evidence="2" id="KW-1185">Reference proteome</keyword>
<comment type="caution">
    <text evidence="1">The sequence shown here is derived from an EMBL/GenBank/DDBJ whole genome shotgun (WGS) entry which is preliminary data.</text>
</comment>
<sequence length="168" mass="19726">MEEAATQQHAHPNTVYHCLYAYYKFGYSKQHLAHVFIKSLRTLSNWIKTYEDMGVFQRCLNKLFPLINANGWSISTKNTPSRIWTKPKKPSRACIGSRYRKLPSGIIHESGLTWKVLERRAMYIKEQGIFRFTEELIFLDEVSFDNRGMIRKRGYTIKGKKLAIRGDF</sequence>
<dbReference type="Proteomes" id="UP000198211">
    <property type="component" value="Unassembled WGS sequence"/>
</dbReference>
<organism evidence="1 2">
    <name type="scientific">Phytophthora megakarya</name>
    <dbReference type="NCBI Taxonomy" id="4795"/>
    <lineage>
        <taxon>Eukaryota</taxon>
        <taxon>Sar</taxon>
        <taxon>Stramenopiles</taxon>
        <taxon>Oomycota</taxon>
        <taxon>Peronosporomycetes</taxon>
        <taxon>Peronosporales</taxon>
        <taxon>Peronosporaceae</taxon>
        <taxon>Phytophthora</taxon>
    </lineage>
</organism>
<dbReference type="AlphaFoldDB" id="A0A225W7W1"/>
<reference evidence="2" key="1">
    <citation type="submission" date="2017-03" db="EMBL/GenBank/DDBJ databases">
        <title>Phytopthora megakarya and P. palmivora, two closely related causual agents of cacao black pod achieved similar genome size and gene model numbers by different mechanisms.</title>
        <authorList>
            <person name="Ali S."/>
            <person name="Shao J."/>
            <person name="Larry D.J."/>
            <person name="Kronmiller B."/>
            <person name="Shen D."/>
            <person name="Strem M.D."/>
            <person name="Melnick R.L."/>
            <person name="Guiltinan M.J."/>
            <person name="Tyler B.M."/>
            <person name="Meinhardt L.W."/>
            <person name="Bailey B.A."/>
        </authorList>
    </citation>
    <scope>NUCLEOTIDE SEQUENCE [LARGE SCALE GENOMIC DNA]</scope>
    <source>
        <strain evidence="2">zdho120</strain>
    </source>
</reference>
<proteinExistence type="predicted"/>
<evidence type="ECO:0000313" key="1">
    <source>
        <dbReference type="EMBL" id="OWZ13831.1"/>
    </source>
</evidence>
<protein>
    <submittedName>
        <fullName evidence="1">Uncharacterized protein</fullName>
    </submittedName>
</protein>
<gene>
    <name evidence="1" type="ORF">PHMEG_00012780</name>
</gene>
<dbReference type="OrthoDB" id="79420at2759"/>
<dbReference type="EMBL" id="NBNE01001486">
    <property type="protein sequence ID" value="OWZ13831.1"/>
    <property type="molecule type" value="Genomic_DNA"/>
</dbReference>
<evidence type="ECO:0000313" key="2">
    <source>
        <dbReference type="Proteomes" id="UP000198211"/>
    </source>
</evidence>
<accession>A0A225W7W1</accession>
<name>A0A225W7W1_9STRA</name>